<comment type="caution">
    <text evidence="2">The sequence shown here is derived from an EMBL/GenBank/DDBJ whole genome shotgun (WGS) entry which is preliminary data.</text>
</comment>
<dbReference type="EMBL" id="NKHZ01000094">
    <property type="protein sequence ID" value="PNS13744.1"/>
    <property type="molecule type" value="Genomic_DNA"/>
</dbReference>
<sequence length="231" mass="25019">MSPLTFARASTRSATVLIHPINSPLHKAKRAARSLFKTLKRPYRHLLHTIHHNLVGHRSRTTTKRPRRQGVVINTTVPPANTSVQLAACPPHSPDIRPWPVSMPRTRPRTTTTTTPTPAQPVKTSLGPQRLDEGDIPGLDLGPSAHAHAHAHAHAQEGSVSESQYSQSLARSYSVYSRATTDGPPGEPEFGAALERVVAREDGMSGYMTVEAMMGALRLDRTDSGVGEEGS</sequence>
<evidence type="ECO:0000313" key="2">
    <source>
        <dbReference type="EMBL" id="PNS13744.1"/>
    </source>
</evidence>
<name>A0A2K1QFD2_9PEZI</name>
<organism evidence="2 3">
    <name type="scientific">Sphaceloma murrayae</name>
    <dbReference type="NCBI Taxonomy" id="2082308"/>
    <lineage>
        <taxon>Eukaryota</taxon>
        <taxon>Fungi</taxon>
        <taxon>Dikarya</taxon>
        <taxon>Ascomycota</taxon>
        <taxon>Pezizomycotina</taxon>
        <taxon>Dothideomycetes</taxon>
        <taxon>Dothideomycetidae</taxon>
        <taxon>Myriangiales</taxon>
        <taxon>Elsinoaceae</taxon>
        <taxon>Sphaceloma</taxon>
    </lineage>
</organism>
<dbReference type="InParanoid" id="A0A2K1QFD2"/>
<gene>
    <name evidence="2" type="ORF">CAC42_3237</name>
</gene>
<accession>A0A2K1QFD2</accession>
<evidence type="ECO:0000256" key="1">
    <source>
        <dbReference type="SAM" id="MobiDB-lite"/>
    </source>
</evidence>
<reference evidence="2 3" key="1">
    <citation type="submission" date="2017-06" db="EMBL/GenBank/DDBJ databases">
        <title>Draft genome sequence of a variant of Elsinoe murrayae.</title>
        <authorList>
            <person name="Cheng Q."/>
        </authorList>
    </citation>
    <scope>NUCLEOTIDE SEQUENCE [LARGE SCALE GENOMIC DNA]</scope>
    <source>
        <strain evidence="2 3">CQ-2017a</strain>
    </source>
</reference>
<evidence type="ECO:0000313" key="3">
    <source>
        <dbReference type="Proteomes" id="UP000243797"/>
    </source>
</evidence>
<protein>
    <submittedName>
        <fullName evidence="2">Uncharacterized protein</fullName>
    </submittedName>
</protein>
<feature type="region of interest" description="Disordered" evidence="1">
    <location>
        <begin position="89"/>
        <end position="166"/>
    </location>
</feature>
<dbReference type="Proteomes" id="UP000243797">
    <property type="component" value="Unassembled WGS sequence"/>
</dbReference>
<proteinExistence type="predicted"/>
<keyword evidence="3" id="KW-1185">Reference proteome</keyword>
<dbReference type="AlphaFoldDB" id="A0A2K1QFD2"/>